<feature type="domain" description="Lnb N-terminal periplasmic" evidence="2">
    <location>
        <begin position="163"/>
        <end position="335"/>
    </location>
</feature>
<proteinExistence type="predicted"/>
<accession>A0A2Z2NRE6</accession>
<keyword evidence="1" id="KW-0732">Signal</keyword>
<evidence type="ECO:0000259" key="4">
    <source>
        <dbReference type="Pfam" id="PF25225"/>
    </source>
</evidence>
<dbReference type="InterPro" id="IPR057162">
    <property type="entry name" value="DUF7840"/>
</dbReference>
<feature type="signal peptide" evidence="1">
    <location>
        <begin position="1"/>
        <end position="24"/>
    </location>
</feature>
<evidence type="ECO:0000259" key="3">
    <source>
        <dbReference type="Pfam" id="PF25222"/>
    </source>
</evidence>
<sequence length="666" mass="74243">MLKSLPRVLLATCLALSAAGALSAAIPPTSATDWPAATELGDYVLAVQLSGDDAGNTALSTLLQAARTAKLASDPQWLRLLHYKTGRLGGISSQIDAQYFFMSDKGKQDPQAELDATLAAFFSNTAKPPLRLTPYCRFVARRYWLEEQLGELAELLPQRSCPEFETYANYLDAASLTLIFPTAHPNSPSSAFGHTLLRIDKENQRPESRLLNMSINFAAEIPQDVSSAAYAINGLNGGFPGKFKMLPYHMKLREYGQIENRDTWEYPLTLDKPSVDLVLRHAYELLISHFDYYFFSENCSYHLLSLLEVATPSEPLTDDFGLWTIPVDTIRLLRERGLADEGRFTPSSIRLLRAKRDAMNDEDRGLALQALENDLPSIDAALSQLSDERQVGVLDLLSDYERYERLKSDPSAQGSNTRERAILSRRSKLGIQTEAAAITTPEFAPDTGHGTSRVSLQYSTSKKGSDIAELQLRPAYHDFRDPSAAFDGKAAIQMGLIGLARDLEQDKFFLRRFTLLSIQSIEPRGEFFKPVSWHTNVEWLRPEYKAHHEFTFNVGGGAAFQSGNNRPVVFFFGEGDLVDAPARDNRQQLRLGASIGTHWEPVNGLRFGAEWNYRQEVGGGYYESIAELWAGFAITPQLSLNLDTELVKTAELNTDTRATLGIRAYF</sequence>
<dbReference type="Pfam" id="PF25222">
    <property type="entry name" value="DUF7840"/>
    <property type="match status" value="1"/>
</dbReference>
<protein>
    <submittedName>
        <fullName evidence="5">Uncharacterized protein</fullName>
    </submittedName>
</protein>
<dbReference type="Proteomes" id="UP000250079">
    <property type="component" value="Chromosome"/>
</dbReference>
<reference evidence="5 6" key="1">
    <citation type="submission" date="2016-12" db="EMBL/GenBank/DDBJ databases">
        <authorList>
            <person name="Song W.-J."/>
            <person name="Kurnit D.M."/>
        </authorList>
    </citation>
    <scope>NUCLEOTIDE SEQUENCE [LARGE SCALE GENOMIC DNA]</scope>
    <source>
        <strain evidence="5 6">IMCC3135</strain>
    </source>
</reference>
<dbReference type="InterPro" id="IPR057165">
    <property type="entry name" value="DUF7843"/>
</dbReference>
<feature type="chain" id="PRO_5016436124" evidence="1">
    <location>
        <begin position="25"/>
        <end position="666"/>
    </location>
</feature>
<name>A0A2Z2NRE6_9GAMM</name>
<dbReference type="RefSeq" id="WP_088917881.1">
    <property type="nucleotide sequence ID" value="NZ_CP018632.1"/>
</dbReference>
<dbReference type="Pfam" id="PF13387">
    <property type="entry name" value="Lnb_N"/>
    <property type="match status" value="1"/>
</dbReference>
<dbReference type="OrthoDB" id="9759948at2"/>
<dbReference type="EMBL" id="CP018632">
    <property type="protein sequence ID" value="ASJ72581.1"/>
    <property type="molecule type" value="Genomic_DNA"/>
</dbReference>
<keyword evidence="6" id="KW-1185">Reference proteome</keyword>
<dbReference type="KEGG" id="gai:IMCC3135_12465"/>
<feature type="domain" description="DUF7840" evidence="3">
    <location>
        <begin position="444"/>
        <end position="665"/>
    </location>
</feature>
<dbReference type="InterPro" id="IPR025178">
    <property type="entry name" value="Lnb_N"/>
</dbReference>
<feature type="domain" description="DUF7843" evidence="4">
    <location>
        <begin position="70"/>
        <end position="148"/>
    </location>
</feature>
<organism evidence="5 6">
    <name type="scientific">Granulosicoccus antarcticus IMCC3135</name>
    <dbReference type="NCBI Taxonomy" id="1192854"/>
    <lineage>
        <taxon>Bacteria</taxon>
        <taxon>Pseudomonadati</taxon>
        <taxon>Pseudomonadota</taxon>
        <taxon>Gammaproteobacteria</taxon>
        <taxon>Chromatiales</taxon>
        <taxon>Granulosicoccaceae</taxon>
        <taxon>Granulosicoccus</taxon>
    </lineage>
</organism>
<evidence type="ECO:0000313" key="6">
    <source>
        <dbReference type="Proteomes" id="UP000250079"/>
    </source>
</evidence>
<gene>
    <name evidence="5" type="ORF">IMCC3135_12465</name>
</gene>
<evidence type="ECO:0000313" key="5">
    <source>
        <dbReference type="EMBL" id="ASJ72581.1"/>
    </source>
</evidence>
<dbReference type="AlphaFoldDB" id="A0A2Z2NRE6"/>
<evidence type="ECO:0000259" key="2">
    <source>
        <dbReference type="Pfam" id="PF13387"/>
    </source>
</evidence>
<evidence type="ECO:0000256" key="1">
    <source>
        <dbReference type="SAM" id="SignalP"/>
    </source>
</evidence>
<dbReference type="Pfam" id="PF25225">
    <property type="entry name" value="DUF7843"/>
    <property type="match status" value="1"/>
</dbReference>